<dbReference type="GeneID" id="108039541"/>
<name>A0ABM5GZD0_DRORH</name>
<evidence type="ECO:0000256" key="1">
    <source>
        <dbReference type="ARBA" id="ARBA00022741"/>
    </source>
</evidence>
<evidence type="ECO:0000256" key="2">
    <source>
        <dbReference type="ARBA" id="ARBA00022840"/>
    </source>
</evidence>
<evidence type="ECO:0000256" key="3">
    <source>
        <dbReference type="SAM" id="Phobius"/>
    </source>
</evidence>
<dbReference type="SMART" id="SM00382">
    <property type="entry name" value="AAA"/>
    <property type="match status" value="2"/>
</dbReference>
<keyword evidence="3" id="KW-0812">Transmembrane</keyword>
<evidence type="ECO:0000313" key="5">
    <source>
        <dbReference type="EnsemblMetazoa" id="XP_016972068.2"/>
    </source>
</evidence>
<dbReference type="InterPro" id="IPR003593">
    <property type="entry name" value="AAA+_ATPase"/>
</dbReference>
<dbReference type="InterPro" id="IPR003439">
    <property type="entry name" value="ABC_transporter-like_ATP-bd"/>
</dbReference>
<feature type="transmembrane region" description="Helical" evidence="3">
    <location>
        <begin position="366"/>
        <end position="383"/>
    </location>
</feature>
<keyword evidence="2" id="KW-0067">ATP-binding</keyword>
<dbReference type="PANTHER" id="PTHR19229:SF250">
    <property type="entry name" value="ABC TRANSPORTER DOMAIN-CONTAINING PROTEIN-RELATED"/>
    <property type="match status" value="1"/>
</dbReference>
<dbReference type="InterPro" id="IPR027417">
    <property type="entry name" value="P-loop_NTPase"/>
</dbReference>
<feature type="transmembrane region" description="Helical" evidence="3">
    <location>
        <begin position="256"/>
        <end position="276"/>
    </location>
</feature>
<dbReference type="CDD" id="cd03263">
    <property type="entry name" value="ABC_subfamily_A"/>
    <property type="match status" value="1"/>
</dbReference>
<dbReference type="Proteomes" id="UP001652680">
    <property type="component" value="Unassembled WGS sequence"/>
</dbReference>
<proteinExistence type="predicted"/>
<feature type="transmembrane region" description="Helical" evidence="3">
    <location>
        <begin position="1261"/>
        <end position="1280"/>
    </location>
</feature>
<feature type="transmembrane region" description="Helical" evidence="3">
    <location>
        <begin position="1136"/>
        <end position="1156"/>
    </location>
</feature>
<sequence>WMLVWKNFQKQKAYKLVLFLSIVLPVISFLLLFYFRSSNEQHLRDYSGKDEARILELGWRSLIDKINERRARVVEKQKNFKMNVFIPQIKVGFAPNSNSAIGILIEAAVLELSISSDQIEGFKDCDDLRAHASSEHYLASVCFRNVNADPTKNGLPTLLHFAIIMPSELRNYEQTWIGDSWKEINFLVNPESSDSEETEEESYADFLREGFVALQYYISAEYLRTATMGQQIPKVLLRRFNENANVLIFDRVATSAILLILLGFMFPVTVLVKLIVEEREVGQRFAMEANNASAAMQMVAWFFNGFLEFLVSCIFITCLLKIEWDGLAGVLEKSPWHILFFFFISYGFSVSSFVILMSSVMRNTKIAMVLVPIIWILVPLPFLSDEELISELPDIFYIVATVLLCNVSLSRGLKKFFYIEDFPREPKNSDFFDYKVMHSDYGLVVPFACFYIQALLCMLITLILETNACACFGGIFRKMRLKIRGIKLNTTEEAVERWPFKIQAGNDRRSTRLQKILSVGRKSTGAKSEKIATIEFRNVWKKFSKSFVVRNFTLSVYPGEVVALLGSNSSGKSTIIKMLCGLIMPSNGEVYISGHNVGTHRRQAFKNTGTSLSSSTLFSEFMVYDHLIFFCRLRGLKHSEARKEVRAFLRSLKIEELERTKVRKLTTGQKLLLQSLCAFVGGTRNVILDKPFDGVDEPKARLLFSFLQEQKKSRSIFFTTNSPKVASDLADRIAILSKGKLLSLGTEQSLCNTFNDSYRLTINANENCNFAEVHLFLEKYIADIEIDSSLGDTAVFLIKYKNQTELIALLEDLTQNKEELNIYSFQLQECSLEHILLNLFANEQSSFEFEDRRSLIFSISNQRQKRYILPIMHLWEVLRQRLITDFRNCFMPLLKFILPTLVAVWTLCMPYFWDTCQPPGKALFPIGDQGSGIVVLQQKSSEERLVRAGEEYVTSGAIEIKPELDITNYIRSYVTSHNLLSDIDFIAAAIISDGEVQALFNNKWPHSAPDSLALAMNSLAVGYLGSDSGIKVEIEPLPFSTVHTLQLHLNIDGIDLIFACSLSFSFCFIWSIPLLYMTLSRESRYNYFELVAGMRMSIMILAFLIYDIAVVSLAFLPLNIAVIFLQWDVLMNVDIFLLYAYVLVVVALCVLSINLLISIGKCKIHNCYLKVIAFYSFGIVIYLAVYETKPIIESNELFFLFLDFHPFYSLLHNLMRIASISEKMWLCSDVQICETSEYSEQCQKVPNCCDTRAQQFNYFRFLICVYLLTFVVWISIFISLKSKLVKRRPRQEKYFWDSDPDSQYDQNILHISQPNELENTWIFEKSRVRTLERSYIETKVLHVEHLSVLFGLRAALKHIDFMVNRYQVLSIFGENGSGKTILMKAILGIYSPSSGRIICSNMVPFKSENLEACDLIGYSAQEGKMFRTLTILESIRLILRVRRISRKTLKSDATTVCRIFGLYRYRFHLLSVCSQGILKRLSIAIALISDANLILLDDPFAQLDVISRRNMLHVIHDVCRRGHAVVYTCSDTDLSLPALRMAALSHPRIAAIGERQEMEQNHYSSYYVVETRIEFDTADNGAVDSGTLEREGGFEAVQMSKINQDSSRARRDSEDRWKYLKLCGLIEKVFPHAIVKTVRFPKACFWLSSHMYSMSQIVKTLQLYKHNFYSFSISQQPSVSSIFLTISPEKMQKETFTY</sequence>
<keyword evidence="6" id="KW-1185">Reference proteome</keyword>
<reference evidence="6" key="1">
    <citation type="journal article" date="2021" name="Elife">
        <title>Highly contiguous assemblies of 101 drosophilid genomes.</title>
        <authorList>
            <person name="Kim B.Y."/>
            <person name="Wang J.R."/>
            <person name="Miller D.E."/>
            <person name="Barmina O."/>
            <person name="Delaney E."/>
            <person name="Thompson A."/>
            <person name="Comeault A.A."/>
            <person name="Peede D."/>
            <person name="D'Agostino E.R."/>
            <person name="Pelaez J."/>
            <person name="Aguilar J.M."/>
            <person name="Haji D."/>
            <person name="Matsunaga T."/>
            <person name="Armstrong E.E."/>
            <person name="Zych M."/>
            <person name="Ogawa Y."/>
            <person name="Stamenkovic-Radak M."/>
            <person name="Jelic M."/>
            <person name="Veselinovic M.S."/>
            <person name="Tanaskovic M."/>
            <person name="Eric P."/>
            <person name="Gao J.J."/>
            <person name="Katoh T.K."/>
            <person name="Toda M.J."/>
            <person name="Watabe H."/>
            <person name="Watada M."/>
            <person name="Davis J.S."/>
            <person name="Moyle L.C."/>
            <person name="Manoli G."/>
            <person name="Bertolini E."/>
            <person name="Kostal V."/>
            <person name="Hawley R.S."/>
            <person name="Takahashi A."/>
            <person name="Jones C.D."/>
            <person name="Price D.K."/>
            <person name="Whiteman N."/>
            <person name="Kopp A."/>
            <person name="Matute D.R."/>
            <person name="Petrov D.A."/>
        </authorList>
    </citation>
    <scope>NUCLEOTIDE SEQUENCE [LARGE SCALE GENOMIC DNA]</scope>
</reference>
<feature type="transmembrane region" description="Helical" evidence="3">
    <location>
        <begin position="297"/>
        <end position="322"/>
    </location>
</feature>
<feature type="transmembrane region" description="Helical" evidence="3">
    <location>
        <begin position="16"/>
        <end position="35"/>
    </location>
</feature>
<feature type="domain" description="ABC transporter" evidence="4">
    <location>
        <begin position="1341"/>
        <end position="1571"/>
    </location>
</feature>
<feature type="transmembrane region" description="Helical" evidence="3">
    <location>
        <begin position="334"/>
        <end position="354"/>
    </location>
</feature>
<dbReference type="PROSITE" id="PS50893">
    <property type="entry name" value="ABC_TRANSPORTER_2"/>
    <property type="match status" value="2"/>
</dbReference>
<feature type="domain" description="ABC transporter" evidence="4">
    <location>
        <begin position="534"/>
        <end position="763"/>
    </location>
</feature>
<dbReference type="InterPro" id="IPR026082">
    <property type="entry name" value="ABCA"/>
</dbReference>
<reference evidence="5" key="2">
    <citation type="submission" date="2025-05" db="UniProtKB">
        <authorList>
            <consortium name="EnsemblMetazoa"/>
        </authorList>
    </citation>
    <scope>IDENTIFICATION</scope>
</reference>
<dbReference type="Pfam" id="PF00005">
    <property type="entry name" value="ABC_tran"/>
    <property type="match status" value="2"/>
</dbReference>
<dbReference type="EnsemblMetazoa" id="XM_017116579.2">
    <property type="protein sequence ID" value="XP_016972068.2"/>
    <property type="gene ID" value="LOC108039541"/>
</dbReference>
<protein>
    <recommendedName>
        <fullName evidence="4">ABC transporter domain-containing protein</fullName>
    </recommendedName>
</protein>
<accession>A0ABM5GZD0</accession>
<keyword evidence="1" id="KW-0547">Nucleotide-binding</keyword>
<feature type="transmembrane region" description="Helical" evidence="3">
    <location>
        <begin position="395"/>
        <end position="413"/>
    </location>
</feature>
<dbReference type="Gene3D" id="3.40.50.300">
    <property type="entry name" value="P-loop containing nucleotide triphosphate hydrolases"/>
    <property type="match status" value="2"/>
</dbReference>
<feature type="transmembrane region" description="Helical" evidence="3">
    <location>
        <begin position="1197"/>
        <end position="1215"/>
    </location>
</feature>
<organism evidence="5 6">
    <name type="scientific">Drosophila rhopaloa</name>
    <name type="common">Fruit fly</name>
    <dbReference type="NCBI Taxonomy" id="1041015"/>
    <lineage>
        <taxon>Eukaryota</taxon>
        <taxon>Metazoa</taxon>
        <taxon>Ecdysozoa</taxon>
        <taxon>Arthropoda</taxon>
        <taxon>Hexapoda</taxon>
        <taxon>Insecta</taxon>
        <taxon>Pterygota</taxon>
        <taxon>Neoptera</taxon>
        <taxon>Endopterygota</taxon>
        <taxon>Diptera</taxon>
        <taxon>Brachycera</taxon>
        <taxon>Muscomorpha</taxon>
        <taxon>Ephydroidea</taxon>
        <taxon>Drosophilidae</taxon>
        <taxon>Drosophila</taxon>
        <taxon>Sophophora</taxon>
    </lineage>
</organism>
<feature type="transmembrane region" description="Helical" evidence="3">
    <location>
        <begin position="1168"/>
        <end position="1185"/>
    </location>
</feature>
<keyword evidence="3" id="KW-0472">Membrane</keyword>
<evidence type="ECO:0000313" key="6">
    <source>
        <dbReference type="Proteomes" id="UP001652680"/>
    </source>
</evidence>
<keyword evidence="3" id="KW-1133">Transmembrane helix</keyword>
<feature type="transmembrane region" description="Helical" evidence="3">
    <location>
        <begin position="441"/>
        <end position="464"/>
    </location>
</feature>
<feature type="transmembrane region" description="Helical" evidence="3">
    <location>
        <begin position="1098"/>
        <end position="1124"/>
    </location>
</feature>
<dbReference type="PANTHER" id="PTHR19229">
    <property type="entry name" value="ATP-BINDING CASSETTE TRANSPORTER SUBFAMILY A ABCA"/>
    <property type="match status" value="1"/>
</dbReference>
<feature type="transmembrane region" description="Helical" evidence="3">
    <location>
        <begin position="1056"/>
        <end position="1077"/>
    </location>
</feature>
<dbReference type="RefSeq" id="XP_016972068.2">
    <property type="nucleotide sequence ID" value="XM_017116579.2"/>
</dbReference>
<dbReference type="SUPFAM" id="SSF52540">
    <property type="entry name" value="P-loop containing nucleoside triphosphate hydrolases"/>
    <property type="match status" value="2"/>
</dbReference>
<evidence type="ECO:0000259" key="4">
    <source>
        <dbReference type="PROSITE" id="PS50893"/>
    </source>
</evidence>